<proteinExistence type="predicted"/>
<dbReference type="EMBL" id="UGHH01000002">
    <property type="protein sequence ID" value="STO63185.1"/>
    <property type="molecule type" value="Genomic_DNA"/>
</dbReference>
<dbReference type="RefSeq" id="WP_147280938.1">
    <property type="nucleotide sequence ID" value="NZ_UGHH01000002.1"/>
</dbReference>
<dbReference type="Proteomes" id="UP000254867">
    <property type="component" value="Unassembled WGS sequence"/>
</dbReference>
<dbReference type="AlphaFoldDB" id="A0A377HY98"/>
<sequence length="193" mass="21335">MVLTTQSLTKFGLTALSAFILTACGSSGGGNNSSNTSGTGAYSFIKEIEGSVSGFEKNIPVYPLTGFNKNTIEIDGIKIEIPSDEYRNNTWASFSSISSKQGDTKDKGKEVDVCCERYSDVRFGIISSVDKDIPTYMFYNGNPTQVMPTRSATYSGMQFLWAILMVRMIIKRNTQKEHQNLLSILERKNSQAF</sequence>
<reference evidence="1 2" key="1">
    <citation type="submission" date="2018-06" db="EMBL/GenBank/DDBJ databases">
        <authorList>
            <consortium name="Pathogen Informatics"/>
            <person name="Doyle S."/>
        </authorList>
    </citation>
    <scope>NUCLEOTIDE SEQUENCE [LARGE SCALE GENOMIC DNA]</scope>
    <source>
        <strain evidence="1 2">NCTC10794</strain>
    </source>
</reference>
<accession>A0A377HY98</accession>
<name>A0A377HY98_HAEPH</name>
<gene>
    <name evidence="1" type="ORF">NCTC10794_00194</name>
</gene>
<protein>
    <submittedName>
        <fullName evidence="1">Uncharacterized protein</fullName>
    </submittedName>
</protein>
<evidence type="ECO:0000313" key="2">
    <source>
        <dbReference type="Proteomes" id="UP000254867"/>
    </source>
</evidence>
<evidence type="ECO:0000313" key="1">
    <source>
        <dbReference type="EMBL" id="STO63185.1"/>
    </source>
</evidence>
<organism evidence="1 2">
    <name type="scientific">Haemophilus parahaemolyticus</name>
    <dbReference type="NCBI Taxonomy" id="735"/>
    <lineage>
        <taxon>Bacteria</taxon>
        <taxon>Pseudomonadati</taxon>
        <taxon>Pseudomonadota</taxon>
        <taxon>Gammaproteobacteria</taxon>
        <taxon>Pasteurellales</taxon>
        <taxon>Pasteurellaceae</taxon>
        <taxon>Haemophilus</taxon>
    </lineage>
</organism>